<dbReference type="AlphaFoldDB" id="A0A5B8FGE5"/>
<dbReference type="KEGG" id="ppru:FDP22_02510"/>
<evidence type="ECO:0008006" key="4">
    <source>
        <dbReference type="Google" id="ProtNLM"/>
    </source>
</evidence>
<organism evidence="2 3">
    <name type="scientific">Paroceanicella profunda</name>
    <dbReference type="NCBI Taxonomy" id="2579971"/>
    <lineage>
        <taxon>Bacteria</taxon>
        <taxon>Pseudomonadati</taxon>
        <taxon>Pseudomonadota</taxon>
        <taxon>Alphaproteobacteria</taxon>
        <taxon>Rhodobacterales</taxon>
        <taxon>Paracoccaceae</taxon>
        <taxon>Paroceanicella</taxon>
    </lineage>
</organism>
<dbReference type="Proteomes" id="UP000305888">
    <property type="component" value="Chromosome"/>
</dbReference>
<sequence>MRHICLAAAVLLAAPLAASADEISDSIEAALAAYNGGDVAGAKDELDYASQLLGQMKAQGMTDFLPPARDGWEREVDEPQSAAAFGGGVVAGATYTNGSDDVTVQLMADNAMVASMGAMFGSTAMMGSMGRLTRIGGEKFVSADGQITGFIGGRVLVQVSGSAPEAEKVAYLEMMDFDALKDF</sequence>
<keyword evidence="1" id="KW-0732">Signal</keyword>
<evidence type="ECO:0000313" key="3">
    <source>
        <dbReference type="Proteomes" id="UP000305888"/>
    </source>
</evidence>
<reference evidence="2 3" key="1">
    <citation type="submission" date="2019-06" db="EMBL/GenBank/DDBJ databases">
        <title>Genome sequence of Rhodobacteraceae bacterium D4M1.</title>
        <authorList>
            <person name="Cao J."/>
        </authorList>
    </citation>
    <scope>NUCLEOTIDE SEQUENCE [LARGE SCALE GENOMIC DNA]</scope>
    <source>
        <strain evidence="2 3">D4M1</strain>
    </source>
</reference>
<feature type="signal peptide" evidence="1">
    <location>
        <begin position="1"/>
        <end position="20"/>
    </location>
</feature>
<dbReference type="RefSeq" id="WP_138576499.1">
    <property type="nucleotide sequence ID" value="NZ_CP040818.1"/>
</dbReference>
<proteinExistence type="predicted"/>
<protein>
    <recommendedName>
        <fullName evidence="4">DUF1134 domain-containing protein</fullName>
    </recommendedName>
</protein>
<accession>A0A5B8FGE5</accession>
<dbReference type="OrthoDB" id="7265885at2"/>
<gene>
    <name evidence="2" type="ORF">FDP22_02510</name>
</gene>
<feature type="chain" id="PRO_5022905097" description="DUF1134 domain-containing protein" evidence="1">
    <location>
        <begin position="21"/>
        <end position="183"/>
    </location>
</feature>
<dbReference type="EMBL" id="CP040818">
    <property type="protein sequence ID" value="QDL90758.1"/>
    <property type="molecule type" value="Genomic_DNA"/>
</dbReference>
<evidence type="ECO:0000313" key="2">
    <source>
        <dbReference type="EMBL" id="QDL90758.1"/>
    </source>
</evidence>
<keyword evidence="3" id="KW-1185">Reference proteome</keyword>
<name>A0A5B8FGE5_9RHOB</name>
<evidence type="ECO:0000256" key="1">
    <source>
        <dbReference type="SAM" id="SignalP"/>
    </source>
</evidence>